<evidence type="ECO:0000256" key="2">
    <source>
        <dbReference type="ARBA" id="ARBA00022526"/>
    </source>
</evidence>
<organism evidence="4 5">
    <name type="scientific">Halomonas binhaiensis</name>
    <dbReference type="NCBI Taxonomy" id="2562282"/>
    <lineage>
        <taxon>Bacteria</taxon>
        <taxon>Pseudomonadati</taxon>
        <taxon>Pseudomonadota</taxon>
        <taxon>Gammaproteobacteria</taxon>
        <taxon>Oceanospirillales</taxon>
        <taxon>Halomonadaceae</taxon>
        <taxon>Halomonas</taxon>
    </lineage>
</organism>
<feature type="chain" id="PRO_5032710262" evidence="3">
    <location>
        <begin position="19"/>
        <end position="438"/>
    </location>
</feature>
<dbReference type="InterPro" id="IPR019405">
    <property type="entry name" value="Lactonase_7-beta_prop"/>
</dbReference>
<dbReference type="AlphaFoldDB" id="A0A856QRK6"/>
<dbReference type="Gene3D" id="2.130.10.10">
    <property type="entry name" value="YVTN repeat-like/Quinoprotein amine dehydrogenase"/>
    <property type="match status" value="2"/>
</dbReference>
<dbReference type="EMBL" id="CP038437">
    <property type="protein sequence ID" value="QEM82509.2"/>
    <property type="molecule type" value="Genomic_DNA"/>
</dbReference>
<dbReference type="InterPro" id="IPR015943">
    <property type="entry name" value="WD40/YVTN_repeat-like_dom_sf"/>
</dbReference>
<dbReference type="GO" id="GO:0005829">
    <property type="term" value="C:cytosol"/>
    <property type="evidence" value="ECO:0007669"/>
    <property type="project" value="TreeGrafter"/>
</dbReference>
<comment type="similarity">
    <text evidence="1">Belongs to the cycloisomerase 2 family.</text>
</comment>
<keyword evidence="3" id="KW-0732">Signal</keyword>
<dbReference type="PANTHER" id="PTHR30344:SF1">
    <property type="entry name" value="6-PHOSPHOGLUCONOLACTONASE"/>
    <property type="match status" value="1"/>
</dbReference>
<gene>
    <name evidence="4" type="ORF">E4T21_13850</name>
</gene>
<name>A0A856QRK6_9GAMM</name>
<accession>A0A856QRK6</accession>
<keyword evidence="2" id="KW-0313">Glucose metabolism</keyword>
<dbReference type="RefSeq" id="WP_187774999.1">
    <property type="nucleotide sequence ID" value="NZ_CP038437.2"/>
</dbReference>
<evidence type="ECO:0000256" key="1">
    <source>
        <dbReference type="ARBA" id="ARBA00005564"/>
    </source>
</evidence>
<dbReference type="GO" id="GO:0017057">
    <property type="term" value="F:6-phosphogluconolactonase activity"/>
    <property type="evidence" value="ECO:0007669"/>
    <property type="project" value="TreeGrafter"/>
</dbReference>
<dbReference type="GO" id="GO:0006006">
    <property type="term" value="P:glucose metabolic process"/>
    <property type="evidence" value="ECO:0007669"/>
    <property type="project" value="UniProtKB-KW"/>
</dbReference>
<keyword evidence="5" id="KW-1185">Reference proteome</keyword>
<proteinExistence type="inferred from homology"/>
<evidence type="ECO:0000313" key="4">
    <source>
        <dbReference type="EMBL" id="QEM82509.2"/>
    </source>
</evidence>
<dbReference type="Proteomes" id="UP000324285">
    <property type="component" value="Chromosome"/>
</dbReference>
<reference evidence="4" key="1">
    <citation type="submission" date="2021-02" db="EMBL/GenBank/DDBJ databases">
        <title>Strain Y2R2, a novel species of the genus Halomonas.</title>
        <authorList>
            <person name="Huang H."/>
        </authorList>
    </citation>
    <scope>NUCLEOTIDE SEQUENCE</scope>
    <source>
        <strain evidence="4">Y2R2</strain>
    </source>
</reference>
<evidence type="ECO:0000313" key="5">
    <source>
        <dbReference type="Proteomes" id="UP000324285"/>
    </source>
</evidence>
<sequence length="438" mass="47330">MNKLLACALVLSSFNVMAKELTGGVYVATNNAEENSIIGYKQYSDGTLSKVGEYKTGGKGTGFVELFDLPYDPTSGHTFSDGIDPLAAAYGLWRSWDGKNVLIANAGNGTVSSLRVKDDLSLELVNVVEAGDIKPNGIDSYEDLVYVVSMGKKVEDPSEGNIKGYRIDDKGHLTPIPDSLRKLTGRPASVEFTPDGKSLLVVEITTGVIHSYAVNDDGLLSDEPVSSIDSPLASPDRFFALPIGTKIIEGQGGNNTLLVTETRFIDSDHNFYNSSEEHKKEYPFLRLFEGQAGSVTSYNIDKDGKLSIISPDVIAGTSYWDGQQAVCWVTASENGKYAWTTNPLTSSISTYEVNEDGSISLLEEIAYQDSGYDEYFLDMDLSADGNYVNTISGNTGVTWVFKINHEDGSLSLVNGYGGGAYVHSYGIVTIPYEGGDQE</sequence>
<keyword evidence="2" id="KW-0119">Carbohydrate metabolism</keyword>
<evidence type="ECO:0000256" key="3">
    <source>
        <dbReference type="SAM" id="SignalP"/>
    </source>
</evidence>
<feature type="signal peptide" evidence="3">
    <location>
        <begin position="1"/>
        <end position="18"/>
    </location>
</feature>
<dbReference type="KEGG" id="hbh:E4T21_13850"/>
<protein>
    <submittedName>
        <fullName evidence="4">Beta-propeller fold lactonase family protein</fullName>
    </submittedName>
</protein>
<dbReference type="SUPFAM" id="SSF75011">
    <property type="entry name" value="3-carboxy-cis,cis-mucoante lactonizing enzyme"/>
    <property type="match status" value="1"/>
</dbReference>
<dbReference type="PANTHER" id="PTHR30344">
    <property type="entry name" value="6-PHOSPHOGLUCONOLACTONASE-RELATED"/>
    <property type="match status" value="1"/>
</dbReference>
<dbReference type="Pfam" id="PF10282">
    <property type="entry name" value="Lactonase"/>
    <property type="match status" value="1"/>
</dbReference>
<dbReference type="InterPro" id="IPR050282">
    <property type="entry name" value="Cycloisomerase_2"/>
</dbReference>